<protein>
    <submittedName>
        <fullName evidence="2">Uncharacterized protein</fullName>
    </submittedName>
</protein>
<feature type="compositionally biased region" description="Polar residues" evidence="1">
    <location>
        <begin position="47"/>
        <end position="67"/>
    </location>
</feature>
<evidence type="ECO:0000313" key="3">
    <source>
        <dbReference type="Proteomes" id="UP001149954"/>
    </source>
</evidence>
<reference evidence="2" key="2">
    <citation type="journal article" date="2023" name="IMA Fungus">
        <title>Comparative genomic study of the Penicillium genus elucidates a diverse pangenome and 15 lateral gene transfer events.</title>
        <authorList>
            <person name="Petersen C."/>
            <person name="Sorensen T."/>
            <person name="Nielsen M.R."/>
            <person name="Sondergaard T.E."/>
            <person name="Sorensen J.L."/>
            <person name="Fitzpatrick D.A."/>
            <person name="Frisvad J.C."/>
            <person name="Nielsen K.L."/>
        </authorList>
    </citation>
    <scope>NUCLEOTIDE SEQUENCE</scope>
    <source>
        <strain evidence="2">IBT 29495</strain>
    </source>
</reference>
<organism evidence="2 3">
    <name type="scientific">Penicillium fimorum</name>
    <dbReference type="NCBI Taxonomy" id="1882269"/>
    <lineage>
        <taxon>Eukaryota</taxon>
        <taxon>Fungi</taxon>
        <taxon>Dikarya</taxon>
        <taxon>Ascomycota</taxon>
        <taxon>Pezizomycotina</taxon>
        <taxon>Eurotiomycetes</taxon>
        <taxon>Eurotiomycetidae</taxon>
        <taxon>Eurotiales</taxon>
        <taxon>Aspergillaceae</taxon>
        <taxon>Penicillium</taxon>
    </lineage>
</organism>
<dbReference type="EMBL" id="JAPWDS010000001">
    <property type="protein sequence ID" value="KAJ5520141.1"/>
    <property type="molecule type" value="Genomic_DNA"/>
</dbReference>
<dbReference type="Proteomes" id="UP001149954">
    <property type="component" value="Unassembled WGS sequence"/>
</dbReference>
<comment type="caution">
    <text evidence="2">The sequence shown here is derived from an EMBL/GenBank/DDBJ whole genome shotgun (WGS) entry which is preliminary data.</text>
</comment>
<name>A0A9W9Y4S9_9EURO</name>
<reference evidence="2" key="1">
    <citation type="submission" date="2022-12" db="EMBL/GenBank/DDBJ databases">
        <authorList>
            <person name="Petersen C."/>
        </authorList>
    </citation>
    <scope>NUCLEOTIDE SEQUENCE</scope>
    <source>
        <strain evidence="2">IBT 29495</strain>
    </source>
</reference>
<keyword evidence="3" id="KW-1185">Reference proteome</keyword>
<accession>A0A9W9Y4S9</accession>
<dbReference type="AlphaFoldDB" id="A0A9W9Y4S9"/>
<evidence type="ECO:0000313" key="2">
    <source>
        <dbReference type="EMBL" id="KAJ5520141.1"/>
    </source>
</evidence>
<proteinExistence type="predicted"/>
<evidence type="ECO:0000256" key="1">
    <source>
        <dbReference type="SAM" id="MobiDB-lite"/>
    </source>
</evidence>
<sequence length="140" mass="15468">MEYTSGLEEHAKPCQTFQSRGDPFNYNPGTSVTQPLVYDTHLPLHDSSMSHTSASLDPSRTMHTQPAASAVEERPIFFADWSHYGTSMSRASTVRQPHAHSTDSSLCYPSMAQASTVGQPPVLSANWSRYDRSMSRASMI</sequence>
<gene>
    <name evidence="2" type="ORF">N7463_000594</name>
</gene>
<feature type="region of interest" description="Disordered" evidence="1">
    <location>
        <begin position="1"/>
        <end position="69"/>
    </location>
</feature>